<dbReference type="Gene3D" id="3.40.50.2000">
    <property type="entry name" value="Glycogen Phosphorylase B"/>
    <property type="match status" value="2"/>
</dbReference>
<reference evidence="2" key="1">
    <citation type="submission" date="2022-03" db="EMBL/GenBank/DDBJ databases">
        <title>De novo assembled genomes of Belliella spp. (Cyclobacteriaceae) strains.</title>
        <authorList>
            <person name="Szabo A."/>
            <person name="Korponai K."/>
            <person name="Felfoldi T."/>
        </authorList>
    </citation>
    <scope>NUCLEOTIDE SEQUENCE</scope>
    <source>
        <strain evidence="2">DSM 107340</strain>
    </source>
</reference>
<keyword evidence="2" id="KW-0808">Transferase</keyword>
<protein>
    <submittedName>
        <fullName evidence="2">Glycosyltransferase</fullName>
        <ecNumber evidence="2">2.4.-.-</ecNumber>
    </submittedName>
</protein>
<dbReference type="GO" id="GO:0016757">
    <property type="term" value="F:glycosyltransferase activity"/>
    <property type="evidence" value="ECO:0007669"/>
    <property type="project" value="UniProtKB-KW"/>
</dbReference>
<evidence type="ECO:0000313" key="2">
    <source>
        <dbReference type="EMBL" id="MCH7399224.1"/>
    </source>
</evidence>
<dbReference type="Proteomes" id="UP001165488">
    <property type="component" value="Unassembled WGS sequence"/>
</dbReference>
<gene>
    <name evidence="2" type="ORF">MM236_14560</name>
</gene>
<dbReference type="RefSeq" id="WP_241275726.1">
    <property type="nucleotide sequence ID" value="NZ_JAKZGS010000013.1"/>
</dbReference>
<dbReference type="InterPro" id="IPR001296">
    <property type="entry name" value="Glyco_trans_1"/>
</dbReference>
<sequence>MNKPKIAIASILKPLHDARSFYRLGLSLRETNKYHLNIIGFSLKNVPSEEDIDFFTLFDSNRDNPRRLFVSINFISILKKIKPEVLIITTYELLPAAVLMKFFLKYRLVYDVQENYELNIKENKTISGWKKWLAISWVRTVQNISKPFIDKCIFAEACYQEEMPTIKNFVVLENKFFGKIKKIQTVKFDTDQPLEFLISGTLTKVYGIVDAMLWFGELVKNKPTYKLKIIGHVTIAEYGKRIEEIASKIPQIRLEISPSPIDYKEILRSYNECDIVLLPYHQLPSIHPKIPSKLYESLAMGKPFIFSPNMNWERITNRYGAGLSVNFFEPEYAKVEIEKILKKEFYTHGMDKFPYWKSKEEEKLKELLTYLLKD</sequence>
<organism evidence="2 3">
    <name type="scientific">Belliella calami</name>
    <dbReference type="NCBI Taxonomy" id="2923436"/>
    <lineage>
        <taxon>Bacteria</taxon>
        <taxon>Pseudomonadati</taxon>
        <taxon>Bacteroidota</taxon>
        <taxon>Cytophagia</taxon>
        <taxon>Cytophagales</taxon>
        <taxon>Cyclobacteriaceae</taxon>
        <taxon>Belliella</taxon>
    </lineage>
</organism>
<keyword evidence="3" id="KW-1185">Reference proteome</keyword>
<evidence type="ECO:0000313" key="3">
    <source>
        <dbReference type="Proteomes" id="UP001165488"/>
    </source>
</evidence>
<dbReference type="SUPFAM" id="SSF53756">
    <property type="entry name" value="UDP-Glycosyltransferase/glycogen phosphorylase"/>
    <property type="match status" value="1"/>
</dbReference>
<name>A0ABS9URI3_9BACT</name>
<proteinExistence type="predicted"/>
<evidence type="ECO:0000259" key="1">
    <source>
        <dbReference type="Pfam" id="PF00534"/>
    </source>
</evidence>
<dbReference type="EC" id="2.4.-.-" evidence="2"/>
<dbReference type="Pfam" id="PF00534">
    <property type="entry name" value="Glycos_transf_1"/>
    <property type="match status" value="1"/>
</dbReference>
<accession>A0ABS9URI3</accession>
<keyword evidence="2" id="KW-0328">Glycosyltransferase</keyword>
<comment type="caution">
    <text evidence="2">The sequence shown here is derived from an EMBL/GenBank/DDBJ whole genome shotgun (WGS) entry which is preliminary data.</text>
</comment>
<feature type="domain" description="Glycosyl transferase family 1" evidence="1">
    <location>
        <begin position="191"/>
        <end position="344"/>
    </location>
</feature>
<dbReference type="EMBL" id="JAKZGS010000013">
    <property type="protein sequence ID" value="MCH7399224.1"/>
    <property type="molecule type" value="Genomic_DNA"/>
</dbReference>